<accession>A0A8K0KWD0</accession>
<keyword evidence="1" id="KW-1133">Transmembrane helix</keyword>
<comment type="caution">
    <text evidence="2">The sequence shown here is derived from an EMBL/GenBank/DDBJ whole genome shotgun (WGS) entry which is preliminary data.</text>
</comment>
<evidence type="ECO:0000313" key="2">
    <source>
        <dbReference type="EMBL" id="KAG8624500.1"/>
    </source>
</evidence>
<dbReference type="EMBL" id="JAESVG020000009">
    <property type="protein sequence ID" value="KAG8624500.1"/>
    <property type="molecule type" value="Genomic_DNA"/>
</dbReference>
<protein>
    <recommendedName>
        <fullName evidence="4">Sequence orphan</fullName>
    </recommendedName>
</protein>
<organism evidence="2 3">
    <name type="scientific">Elsinoe batatas</name>
    <dbReference type="NCBI Taxonomy" id="2601811"/>
    <lineage>
        <taxon>Eukaryota</taxon>
        <taxon>Fungi</taxon>
        <taxon>Dikarya</taxon>
        <taxon>Ascomycota</taxon>
        <taxon>Pezizomycotina</taxon>
        <taxon>Dothideomycetes</taxon>
        <taxon>Dothideomycetidae</taxon>
        <taxon>Myriangiales</taxon>
        <taxon>Elsinoaceae</taxon>
        <taxon>Elsinoe</taxon>
    </lineage>
</organism>
<dbReference type="PANTHER" id="PTHR37845:SF1">
    <property type="entry name" value="SEQUENCE ORPHAN"/>
    <property type="match status" value="1"/>
</dbReference>
<dbReference type="AlphaFoldDB" id="A0A8K0KWD0"/>
<keyword evidence="3" id="KW-1185">Reference proteome</keyword>
<proteinExistence type="predicted"/>
<dbReference type="InterPro" id="IPR038781">
    <property type="entry name" value="C365.16-ike"/>
</dbReference>
<dbReference type="GO" id="GO:0005739">
    <property type="term" value="C:mitochondrion"/>
    <property type="evidence" value="ECO:0007669"/>
    <property type="project" value="TreeGrafter"/>
</dbReference>
<evidence type="ECO:0000256" key="1">
    <source>
        <dbReference type="SAM" id="Phobius"/>
    </source>
</evidence>
<dbReference type="Proteomes" id="UP000809789">
    <property type="component" value="Unassembled WGS sequence"/>
</dbReference>
<feature type="transmembrane region" description="Helical" evidence="1">
    <location>
        <begin position="76"/>
        <end position="98"/>
    </location>
</feature>
<keyword evidence="1" id="KW-0812">Transmembrane</keyword>
<dbReference type="OrthoDB" id="275936at2759"/>
<reference evidence="2" key="1">
    <citation type="submission" date="2021-07" db="EMBL/GenBank/DDBJ databases">
        <title>Elsinoe batatas strain:CRI-CJ2 Genome sequencing and assembly.</title>
        <authorList>
            <person name="Huang L."/>
        </authorList>
    </citation>
    <scope>NUCLEOTIDE SEQUENCE</scope>
    <source>
        <strain evidence="2">CRI-CJ2</strain>
    </source>
</reference>
<evidence type="ECO:0000313" key="3">
    <source>
        <dbReference type="Proteomes" id="UP000809789"/>
    </source>
</evidence>
<gene>
    <name evidence="2" type="ORF">KVT40_007567</name>
</gene>
<evidence type="ECO:0008006" key="4">
    <source>
        <dbReference type="Google" id="ProtNLM"/>
    </source>
</evidence>
<keyword evidence="1" id="KW-0472">Membrane</keyword>
<name>A0A8K0KWD0_9PEZI</name>
<dbReference type="PANTHER" id="PTHR37845">
    <property type="entry name" value="SEQUENCE ORPHAN"/>
    <property type="match status" value="1"/>
</dbReference>
<sequence length="269" mass="29501">MEAMLEQLEAEPVQLKSMLATLAVDASSALTAGMVVAPAVSIIDRAVTESVSGRATMMNSVKTSLRTLLLRPHQYIFARPFAIMLVLYSSTYLSANLVDTATSRQKKLPAETTTAGVPKFLATSAVNLNLSLFKDTQYAKMFGVTAPTAFPPLSLGIYMVRDCMTLFASFNLPSRIAPLLPTSWDSHVSRSTITQLSLPMAMQVFATPLHLLGLDLYNRNHRTPISDRWAAVKRAWPRTAVARMCRVLPAFGIGGVVNTKVRINLMRRI</sequence>